<organism evidence="4 5">
    <name type="scientific">Streptomyces palmae</name>
    <dbReference type="NCBI Taxonomy" id="1701085"/>
    <lineage>
        <taxon>Bacteria</taxon>
        <taxon>Bacillati</taxon>
        <taxon>Actinomycetota</taxon>
        <taxon>Actinomycetes</taxon>
        <taxon>Kitasatosporales</taxon>
        <taxon>Streptomycetaceae</taxon>
        <taxon>Streptomyces</taxon>
    </lineage>
</organism>
<comment type="caution">
    <text evidence="4">The sequence shown here is derived from an EMBL/GenBank/DDBJ whole genome shotgun (WGS) entry which is preliminary data.</text>
</comment>
<feature type="active site" description="Proton donor" evidence="2">
    <location>
        <position position="42"/>
    </location>
</feature>
<comment type="function">
    <text evidence="2">Hydrolyzes RNA 2',3'-cyclic phosphodiester to an RNA 2'-phosphomonoester.</text>
</comment>
<dbReference type="NCBIfam" id="TIGR02258">
    <property type="entry name" value="2_5_ligase"/>
    <property type="match status" value="1"/>
</dbReference>
<gene>
    <name evidence="4" type="primary">thpR</name>
    <name evidence="4" type="ORF">E4099_21820</name>
</gene>
<keyword evidence="1 2" id="KW-0378">Hydrolase</keyword>
<dbReference type="HAMAP" id="MF_01940">
    <property type="entry name" value="RNA_CPDase"/>
    <property type="match status" value="1"/>
</dbReference>
<dbReference type="Proteomes" id="UP000297948">
    <property type="component" value="Unassembled WGS sequence"/>
</dbReference>
<dbReference type="GO" id="GO:0008664">
    <property type="term" value="F:RNA 2',3'-cyclic 3'-phosphodiesterase activity"/>
    <property type="evidence" value="ECO:0007669"/>
    <property type="project" value="UniProtKB-EC"/>
</dbReference>
<name>A0A4Z0GVF1_9ACTN</name>
<dbReference type="OrthoDB" id="9787070at2"/>
<dbReference type="AlphaFoldDB" id="A0A4Z0GVF1"/>
<reference evidence="4 5" key="1">
    <citation type="submission" date="2019-03" db="EMBL/GenBank/DDBJ databases">
        <authorList>
            <person name="Gonzalez-Pimentel J.L."/>
        </authorList>
    </citation>
    <scope>NUCLEOTIDE SEQUENCE [LARGE SCALE GENOMIC DNA]</scope>
    <source>
        <strain evidence="4 5">JCM 31289</strain>
    </source>
</reference>
<dbReference type="InterPro" id="IPR004175">
    <property type="entry name" value="RNA_CPDase"/>
</dbReference>
<evidence type="ECO:0000256" key="1">
    <source>
        <dbReference type="ARBA" id="ARBA00022801"/>
    </source>
</evidence>
<feature type="short sequence motif" description="HXTX 2" evidence="2">
    <location>
        <begin position="125"/>
        <end position="128"/>
    </location>
</feature>
<proteinExistence type="inferred from homology"/>
<comment type="similarity">
    <text evidence="2">Belongs to the 2H phosphoesterase superfamily. ThpR family.</text>
</comment>
<feature type="active site" description="Proton acceptor" evidence="2">
    <location>
        <position position="125"/>
    </location>
</feature>
<comment type="catalytic activity">
    <reaction evidence="2">
        <text>a 3'-end 2',3'-cyclophospho-ribonucleotide-RNA + H2O = a 3'-end 2'-phospho-ribonucleotide-RNA + H(+)</text>
        <dbReference type="Rhea" id="RHEA:11828"/>
        <dbReference type="Rhea" id="RHEA-COMP:10464"/>
        <dbReference type="Rhea" id="RHEA-COMP:17353"/>
        <dbReference type="ChEBI" id="CHEBI:15377"/>
        <dbReference type="ChEBI" id="CHEBI:15378"/>
        <dbReference type="ChEBI" id="CHEBI:83064"/>
        <dbReference type="ChEBI" id="CHEBI:173113"/>
        <dbReference type="EC" id="3.1.4.58"/>
    </reaction>
</comment>
<dbReference type="InterPro" id="IPR014051">
    <property type="entry name" value="Phosphoesterase_HXTX"/>
</dbReference>
<dbReference type="RefSeq" id="WP_135340802.1">
    <property type="nucleotide sequence ID" value="NZ_JBHLTX010000035.1"/>
</dbReference>
<dbReference type="PANTHER" id="PTHR35561:SF1">
    <property type="entry name" value="RNA 2',3'-CYCLIC PHOSPHODIESTERASE"/>
    <property type="match status" value="1"/>
</dbReference>
<dbReference type="EMBL" id="SRID01000237">
    <property type="protein sequence ID" value="TGB00555.1"/>
    <property type="molecule type" value="Genomic_DNA"/>
</dbReference>
<dbReference type="EC" id="3.1.4.58" evidence="2"/>
<dbReference type="Pfam" id="PF02834">
    <property type="entry name" value="LigT_PEase"/>
    <property type="match status" value="1"/>
</dbReference>
<dbReference type="GO" id="GO:0004113">
    <property type="term" value="F:2',3'-cyclic-nucleotide 3'-phosphodiesterase activity"/>
    <property type="evidence" value="ECO:0007669"/>
    <property type="project" value="InterPro"/>
</dbReference>
<dbReference type="SUPFAM" id="SSF55144">
    <property type="entry name" value="LigT-like"/>
    <property type="match status" value="1"/>
</dbReference>
<sequence>MRLFAATYPPPDALAALATAVAGLRDLPGADRLRWTGEDGWHFTLAFYGEVPDELVPELGERLGRAAHRSRPHTLRLTGGGRFAHRVLWVGAEGDLAVMSRLADSATAAGRRLGLDMEQRAYTPHLTIARGRARHADLAGFAAALADFRTAAWTEGELHLVRSRLPAGGVLGAQPRYETVGSWPLGG</sequence>
<keyword evidence="5" id="KW-1185">Reference proteome</keyword>
<evidence type="ECO:0000259" key="3">
    <source>
        <dbReference type="Pfam" id="PF02834"/>
    </source>
</evidence>
<feature type="short sequence motif" description="HXTX 1" evidence="2">
    <location>
        <begin position="42"/>
        <end position="45"/>
    </location>
</feature>
<accession>A0A4Z0GVF1</accession>
<feature type="domain" description="Phosphoesterase HXTX" evidence="3">
    <location>
        <begin position="10"/>
        <end position="89"/>
    </location>
</feature>
<dbReference type="Gene3D" id="3.90.1140.10">
    <property type="entry name" value="Cyclic phosphodiesterase"/>
    <property type="match status" value="1"/>
</dbReference>
<dbReference type="PANTHER" id="PTHR35561">
    <property type="entry name" value="RNA 2',3'-CYCLIC PHOSPHODIESTERASE"/>
    <property type="match status" value="1"/>
</dbReference>
<dbReference type="InterPro" id="IPR009097">
    <property type="entry name" value="Cyclic_Pdiesterase"/>
</dbReference>
<evidence type="ECO:0000313" key="4">
    <source>
        <dbReference type="EMBL" id="TGB00555.1"/>
    </source>
</evidence>
<evidence type="ECO:0000313" key="5">
    <source>
        <dbReference type="Proteomes" id="UP000297948"/>
    </source>
</evidence>
<evidence type="ECO:0000256" key="2">
    <source>
        <dbReference type="HAMAP-Rule" id="MF_01940"/>
    </source>
</evidence>
<protein>
    <recommendedName>
        <fullName evidence="2">RNA 2',3'-cyclic phosphodiesterase</fullName>
        <shortName evidence="2">RNA 2',3'-CPDase</shortName>
        <ecNumber evidence="2">3.1.4.58</ecNumber>
    </recommendedName>
</protein>